<evidence type="ECO:0000256" key="1">
    <source>
        <dbReference type="SAM" id="MobiDB-lite"/>
    </source>
</evidence>
<dbReference type="AlphaFoldDB" id="G3HEQ4"/>
<reference evidence="3" key="1">
    <citation type="journal article" date="2011" name="Nat. Biotechnol.">
        <title>The genomic sequence of the Chinese hamster ovary (CHO)-K1 cell line.</title>
        <authorList>
            <person name="Xu X."/>
            <person name="Nagarajan H."/>
            <person name="Lewis N.E."/>
            <person name="Pan S."/>
            <person name="Cai Z."/>
            <person name="Liu X."/>
            <person name="Chen W."/>
            <person name="Xie M."/>
            <person name="Wang W."/>
            <person name="Hammond S."/>
            <person name="Andersen M.R."/>
            <person name="Neff N."/>
            <person name="Passarelli B."/>
            <person name="Koh W."/>
            <person name="Fan H.C."/>
            <person name="Wang J."/>
            <person name="Gui Y."/>
            <person name="Lee K.H."/>
            <person name="Betenbaugh M.J."/>
            <person name="Quake S.R."/>
            <person name="Famili I."/>
            <person name="Palsson B.O."/>
            <person name="Wang J."/>
        </authorList>
    </citation>
    <scope>NUCLEOTIDE SEQUENCE [LARGE SCALE GENOMIC DNA]</scope>
    <source>
        <strain evidence="3">CHO K1 cell line</strain>
    </source>
</reference>
<evidence type="ECO:0000313" key="2">
    <source>
        <dbReference type="EMBL" id="EGV97602.1"/>
    </source>
</evidence>
<accession>G3HEQ4</accession>
<evidence type="ECO:0000313" key="3">
    <source>
        <dbReference type="Proteomes" id="UP000001075"/>
    </source>
</evidence>
<dbReference type="InParanoid" id="G3HEQ4"/>
<name>G3HEQ4_CRIGR</name>
<dbReference type="Proteomes" id="UP000001075">
    <property type="component" value="Unassembled WGS sequence"/>
</dbReference>
<protein>
    <submittedName>
        <fullName evidence="2">Uncharacterized protein</fullName>
    </submittedName>
</protein>
<sequence>MPNSYHILPTARPVEARVGYPQGEMLSSKGVPHLKSTNRYGPIAQEKGSNLRDQSLGLGQVPRNYHRRTL</sequence>
<dbReference type="EMBL" id="JH000319">
    <property type="protein sequence ID" value="EGV97602.1"/>
    <property type="molecule type" value="Genomic_DNA"/>
</dbReference>
<feature type="region of interest" description="Disordered" evidence="1">
    <location>
        <begin position="27"/>
        <end position="70"/>
    </location>
</feature>
<organism evidence="2 3">
    <name type="scientific">Cricetulus griseus</name>
    <name type="common">Chinese hamster</name>
    <name type="synonym">Cricetulus barabensis griseus</name>
    <dbReference type="NCBI Taxonomy" id="10029"/>
    <lineage>
        <taxon>Eukaryota</taxon>
        <taxon>Metazoa</taxon>
        <taxon>Chordata</taxon>
        <taxon>Craniata</taxon>
        <taxon>Vertebrata</taxon>
        <taxon>Euteleostomi</taxon>
        <taxon>Mammalia</taxon>
        <taxon>Eutheria</taxon>
        <taxon>Euarchontoglires</taxon>
        <taxon>Glires</taxon>
        <taxon>Rodentia</taxon>
        <taxon>Myomorpha</taxon>
        <taxon>Muroidea</taxon>
        <taxon>Cricetidae</taxon>
        <taxon>Cricetinae</taxon>
        <taxon>Cricetulus</taxon>
    </lineage>
</organism>
<gene>
    <name evidence="2" type="ORF">I79_009047</name>
</gene>
<proteinExistence type="predicted"/>